<evidence type="ECO:0000313" key="2">
    <source>
        <dbReference type="EMBL" id="ABD48261.1"/>
    </source>
</evidence>
<sequence>MQQNLSLQTKRNRHIRDRIQKKLLSSGTTDRYIQHCVSENKNKITSGSSNLCFEKHHIIPRFLGGADDPENIAFLTPRQHALVHLFRYLEFGDENDLRAYILRTATLDVDLSSHGKRMAEYNRQVGNTFWNSEFQSEQGKKGGQKGGSANTPLQQEAHSRVGTKWGPIVGLENQSQALRDVLSQIMVFYHEGENVKVEIPVCKTAAEVFDCLNSKLVVLGKEHLFSKEMAKKAKGGGPMYGLIRGSKKRIYGWSIIDRRSPPET</sequence>
<keyword evidence="2" id="KW-0378">Hydrolase</keyword>
<reference evidence="2" key="2">
    <citation type="journal article" date="2006" name="BMC Evol. Biol.">
        <title>The complete chloroplast genome sequence of the chlorophycean green alga Scenedesmus obliquus reveals a compact gene organization and a biased distribution of genes on the two DNA strands.</title>
        <authorList>
            <person name="de Cambiaire J.-C."/>
            <person name="Otis C."/>
            <person name="Lemieux C."/>
            <person name="Turmel M."/>
        </authorList>
    </citation>
    <scope>NUCLEOTIDE SEQUENCE</scope>
    <source>
        <strain evidence="2">UTEX 393</strain>
    </source>
</reference>
<organism evidence="2">
    <name type="scientific">Tetradesmus obliquus</name>
    <name type="common">Green alga</name>
    <name type="synonym">Acutodesmus obliquus</name>
    <dbReference type="NCBI Taxonomy" id="3088"/>
    <lineage>
        <taxon>Eukaryota</taxon>
        <taxon>Viridiplantae</taxon>
        <taxon>Chlorophyta</taxon>
        <taxon>core chlorophytes</taxon>
        <taxon>Chlorophyceae</taxon>
        <taxon>CS clade</taxon>
        <taxon>Sphaeropleales</taxon>
        <taxon>Scenedesmaceae</taxon>
        <taxon>Tetradesmus</taxon>
    </lineage>
</organism>
<dbReference type="GO" id="GO:0004519">
    <property type="term" value="F:endonuclease activity"/>
    <property type="evidence" value="ECO:0007669"/>
    <property type="project" value="UniProtKB-KW"/>
</dbReference>
<reference evidence="2" key="1">
    <citation type="journal article" date="1997" name="Nucleic Acids Res.">
        <title>Evolutionarily conserved and functionally important residues in the I-CeuI homing endonuclease.</title>
        <authorList>
            <person name="Turmel M."/>
            <person name="Otis C."/>
            <person name="Cote V."/>
            <person name="Lemieux C."/>
        </authorList>
    </citation>
    <scope>NUCLEOTIDE SEQUENCE</scope>
    <source>
        <strain evidence="2">UTEX 393</strain>
    </source>
</reference>
<keyword evidence="2" id="KW-0255">Endonuclease</keyword>
<name>Q1KVU6_TETOB</name>
<dbReference type="EMBL" id="DQ396875">
    <property type="protein sequence ID" value="ABD48261.1"/>
    <property type="molecule type" value="Genomic_DNA"/>
</dbReference>
<proteinExistence type="predicted"/>
<dbReference type="AlphaFoldDB" id="Q1KVU6"/>
<keyword evidence="2" id="KW-0150">Chloroplast</keyword>
<keyword evidence="2" id="KW-0934">Plastid</keyword>
<accession>Q1KVU6</accession>
<protein>
    <submittedName>
        <fullName evidence="2">Putative site-specific DNA endonuclease</fullName>
    </submittedName>
</protein>
<dbReference type="GeneID" id="4099839"/>
<geneLocation type="chloroplast" evidence="2"/>
<gene>
    <name evidence="2" type="primary">orf264</name>
</gene>
<feature type="region of interest" description="Disordered" evidence="1">
    <location>
        <begin position="136"/>
        <end position="157"/>
    </location>
</feature>
<dbReference type="RefSeq" id="YP_635978.1">
    <property type="nucleotide sequence ID" value="NC_008101.1"/>
</dbReference>
<evidence type="ECO:0000256" key="1">
    <source>
        <dbReference type="SAM" id="MobiDB-lite"/>
    </source>
</evidence>
<keyword evidence="2" id="KW-0540">Nuclease</keyword>
<dbReference type="InterPro" id="IPR003615">
    <property type="entry name" value="HNH_nuc"/>
</dbReference>
<dbReference type="CDD" id="cd00085">
    <property type="entry name" value="HNHc"/>
    <property type="match status" value="1"/>
</dbReference>